<feature type="repeat" description="WD" evidence="4">
    <location>
        <begin position="120"/>
        <end position="152"/>
    </location>
</feature>
<dbReference type="InterPro" id="IPR019775">
    <property type="entry name" value="WD40_repeat_CS"/>
</dbReference>
<feature type="repeat" description="WD" evidence="4">
    <location>
        <begin position="66"/>
        <end position="98"/>
    </location>
</feature>
<dbReference type="Pfam" id="PF00400">
    <property type="entry name" value="WD40"/>
    <property type="match status" value="7"/>
</dbReference>
<dbReference type="GeneID" id="11533641"/>
<reference evidence="5 6" key="1">
    <citation type="journal article" date="2011" name="Proc. Natl. Acad. Sci. U.S.A.">
        <title>Evolutionary erosion of yeast sex chromosomes by mating-type switching accidents.</title>
        <authorList>
            <person name="Gordon J.L."/>
            <person name="Armisen D."/>
            <person name="Proux-Wera E."/>
            <person name="Oheigeartaigh S.S."/>
            <person name="Byrne K.P."/>
            <person name="Wolfe K.H."/>
        </authorList>
    </citation>
    <scope>NUCLEOTIDE SEQUENCE [LARGE SCALE GENOMIC DNA]</scope>
    <source>
        <strain evidence="6">ATCC 24235 / CBS 4417 / NBRC 1672 / NRRL Y-8282 / UCD 70-5</strain>
    </source>
</reference>
<dbReference type="InterPro" id="IPR020472">
    <property type="entry name" value="WD40_PAC1"/>
</dbReference>
<dbReference type="RefSeq" id="XP_003684623.1">
    <property type="nucleotide sequence ID" value="XM_003684575.1"/>
</dbReference>
<keyword evidence="3" id="KW-0963">Cytoplasm</keyword>
<dbReference type="GO" id="GO:0005634">
    <property type="term" value="C:nucleus"/>
    <property type="evidence" value="ECO:0007669"/>
    <property type="project" value="UniProtKB-SubCell"/>
</dbReference>
<dbReference type="InterPro" id="IPR028608">
    <property type="entry name" value="CIAO1/Cia1"/>
</dbReference>
<evidence type="ECO:0000313" key="6">
    <source>
        <dbReference type="Proteomes" id="UP000005666"/>
    </source>
</evidence>
<evidence type="ECO:0000256" key="3">
    <source>
        <dbReference type="HAMAP-Rule" id="MF_03037"/>
    </source>
</evidence>
<dbReference type="CDD" id="cd00200">
    <property type="entry name" value="WD40"/>
    <property type="match status" value="1"/>
</dbReference>
<feature type="repeat" description="WD" evidence="4">
    <location>
        <begin position="166"/>
        <end position="198"/>
    </location>
</feature>
<comment type="subcellular location">
    <subcellularLocation>
        <location evidence="3">Cytoplasm</location>
    </subcellularLocation>
    <subcellularLocation>
        <location evidence="3">Nucleus</location>
    </subcellularLocation>
    <text evidence="3">Preferentially localized to the nucleus.</text>
</comment>
<dbReference type="PRINTS" id="PR00320">
    <property type="entry name" value="GPROTEINBRPT"/>
</dbReference>
<evidence type="ECO:0000313" key="5">
    <source>
        <dbReference type="EMBL" id="CCE62189.1"/>
    </source>
</evidence>
<dbReference type="EMBL" id="HE612858">
    <property type="protein sequence ID" value="CCE62189.1"/>
    <property type="molecule type" value="Genomic_DNA"/>
</dbReference>
<comment type="similarity">
    <text evidence="3">Belongs to the WD repeat CIA1 family.</text>
</comment>
<dbReference type="GO" id="GO:0002098">
    <property type="term" value="P:tRNA wobble uridine modification"/>
    <property type="evidence" value="ECO:0007669"/>
    <property type="project" value="EnsemblFungi"/>
</dbReference>
<dbReference type="PROSITE" id="PS00678">
    <property type="entry name" value="WD_REPEATS_1"/>
    <property type="match status" value="1"/>
</dbReference>
<proteinExistence type="inferred from homology"/>
<dbReference type="PROSITE" id="PS50294">
    <property type="entry name" value="WD_REPEATS_REGION"/>
    <property type="match status" value="3"/>
</dbReference>
<dbReference type="PANTHER" id="PTHR19920">
    <property type="entry name" value="WD40 PROTEIN CIAO1"/>
    <property type="match status" value="1"/>
</dbReference>
<dbReference type="Gene3D" id="2.130.10.10">
    <property type="entry name" value="YVTN repeat-like/Quinoprotein amine dehydrogenase"/>
    <property type="match status" value="1"/>
</dbReference>
<dbReference type="InterPro" id="IPR036322">
    <property type="entry name" value="WD40_repeat_dom_sf"/>
</dbReference>
<dbReference type="InterPro" id="IPR001680">
    <property type="entry name" value="WD40_rpt"/>
</dbReference>
<keyword evidence="1 4" id="KW-0853">WD repeat</keyword>
<evidence type="ECO:0000256" key="2">
    <source>
        <dbReference type="ARBA" id="ARBA00022737"/>
    </source>
</evidence>
<sequence length="354" mass="40187">MKLLRSFKLHNDKIWSIDYSSGLLATASSDLRIKILRIGDIGSDDIDEKNKENDDDDNRLLDELDDSAHKKTIRSVAWRPNSNILAAGSFDSTISIWSKEDYQEDEVAGNNFSMDLLAIIEGHENEVKSVAWSQDGYFLATCSRDKSVWIWEADEVGEEYECVSVLQEHSQDIKHVVWHPTQNVLASSSYDDTIRVWKEFDEDWECAAVLNGHEGTVWCSDFEHSSVEKNDSMRLCSGSDDAKVKVWKFDGVNEDSEDIWICESTLPPVHSGPVYSVCWNDDGLIASAGSDGVIAIYKEDETLKGKWNCIEKNEKSHTFFEINCIKWIKNNNDETLLLSASDDGHVNMWNVNKN</sequence>
<dbReference type="PANTHER" id="PTHR19920:SF0">
    <property type="entry name" value="CYTOSOLIC IRON-SULFUR PROTEIN ASSEMBLY PROTEIN CIAO1-RELATED"/>
    <property type="match status" value="1"/>
</dbReference>
<name>G8BR13_TETPH</name>
<gene>
    <name evidence="5" type="primary">TPHA0C00320</name>
    <name evidence="3" type="synonym">CIA1</name>
    <name evidence="5" type="ordered locus">TPHA_0C00320</name>
</gene>
<organism evidence="5 6">
    <name type="scientific">Tetrapisispora phaffii (strain ATCC 24235 / CBS 4417 / NBRC 1672 / NRRL Y-8282 / UCD 70-5)</name>
    <name type="common">Yeast</name>
    <name type="synonym">Fabospora phaffii</name>
    <dbReference type="NCBI Taxonomy" id="1071381"/>
    <lineage>
        <taxon>Eukaryota</taxon>
        <taxon>Fungi</taxon>
        <taxon>Dikarya</taxon>
        <taxon>Ascomycota</taxon>
        <taxon>Saccharomycotina</taxon>
        <taxon>Saccharomycetes</taxon>
        <taxon>Saccharomycetales</taxon>
        <taxon>Saccharomycetaceae</taxon>
        <taxon>Tetrapisispora</taxon>
    </lineage>
</organism>
<comment type="subunit">
    <text evidence="3">Interacts with NAR1.</text>
</comment>
<comment type="function">
    <text evidence="3">Essential component of the cytosolic iron-sulfur (Fe/S) protein assembly machinery. Required for the maturation of extramitochondrial Fe/S proteins.</text>
</comment>
<dbReference type="STRING" id="1071381.G8BR13"/>
<keyword evidence="6" id="KW-1185">Reference proteome</keyword>
<feature type="repeat" description="WD" evidence="4">
    <location>
        <begin position="331"/>
        <end position="354"/>
    </location>
</feature>
<dbReference type="HOGENOM" id="CLU_000288_57_8_1"/>
<dbReference type="GO" id="GO:0097361">
    <property type="term" value="C:cytosolic [4Fe-4S] assembly targeting complex"/>
    <property type="evidence" value="ECO:0007669"/>
    <property type="project" value="EnsemblFungi"/>
</dbReference>
<dbReference type="AlphaFoldDB" id="G8BR13"/>
<keyword evidence="2" id="KW-0677">Repeat</keyword>
<dbReference type="InterPro" id="IPR015943">
    <property type="entry name" value="WD40/YVTN_repeat-like_dom_sf"/>
</dbReference>
<dbReference type="GO" id="GO:0005829">
    <property type="term" value="C:cytosol"/>
    <property type="evidence" value="ECO:0007669"/>
    <property type="project" value="EnsemblFungi"/>
</dbReference>
<dbReference type="GO" id="GO:0016226">
    <property type="term" value="P:iron-sulfur cluster assembly"/>
    <property type="evidence" value="ECO:0007669"/>
    <property type="project" value="UniProtKB-UniRule"/>
</dbReference>
<dbReference type="OMA" id="IREIRWS"/>
<dbReference type="PROSITE" id="PS50082">
    <property type="entry name" value="WD_REPEATS_2"/>
    <property type="match status" value="4"/>
</dbReference>
<protein>
    <recommendedName>
        <fullName evidence="3">Probable cytosolic iron-sulfur protein assembly protein 1</fullName>
    </recommendedName>
</protein>
<keyword evidence="3" id="KW-0539">Nucleus</keyword>
<dbReference type="OrthoDB" id="284782at2759"/>
<dbReference type="KEGG" id="tpf:TPHA_0C00320"/>
<evidence type="ECO:0000256" key="1">
    <source>
        <dbReference type="ARBA" id="ARBA00022574"/>
    </source>
</evidence>
<dbReference type="SUPFAM" id="SSF50978">
    <property type="entry name" value="WD40 repeat-like"/>
    <property type="match status" value="1"/>
</dbReference>
<evidence type="ECO:0000256" key="4">
    <source>
        <dbReference type="PROSITE-ProRule" id="PRU00221"/>
    </source>
</evidence>
<dbReference type="HAMAP" id="MF_03037">
    <property type="entry name" value="ciao1"/>
    <property type="match status" value="1"/>
</dbReference>
<dbReference type="Proteomes" id="UP000005666">
    <property type="component" value="Chromosome 3"/>
</dbReference>
<dbReference type="eggNOG" id="KOG0645">
    <property type="taxonomic scope" value="Eukaryota"/>
</dbReference>
<dbReference type="SMART" id="SM00320">
    <property type="entry name" value="WD40"/>
    <property type="match status" value="7"/>
</dbReference>
<accession>G8BR13</accession>